<dbReference type="GO" id="GO:0008270">
    <property type="term" value="F:zinc ion binding"/>
    <property type="evidence" value="ECO:0007669"/>
    <property type="project" value="UniProtKB-UniRule"/>
</dbReference>
<comment type="cofactor">
    <cofactor evidence="5 9">
        <name>Zn(2+)</name>
        <dbReference type="ChEBI" id="CHEBI:29105"/>
    </cofactor>
    <text evidence="5 9">Binds 1 zinc ion per subunit.</text>
</comment>
<dbReference type="HAMAP" id="MF_01024">
    <property type="entry name" value="HisD"/>
    <property type="match status" value="1"/>
</dbReference>
<evidence type="ECO:0000256" key="8">
    <source>
        <dbReference type="PIRSR" id="PIRSR000099-3"/>
    </source>
</evidence>
<evidence type="ECO:0000256" key="1">
    <source>
        <dbReference type="ARBA" id="ARBA00010178"/>
    </source>
</evidence>
<feature type="active site" description="Proton acceptor" evidence="5 7">
    <location>
        <position position="320"/>
    </location>
</feature>
<keyword evidence="4 5" id="KW-0560">Oxidoreductase</keyword>
<comment type="catalytic activity">
    <reaction evidence="5">
        <text>L-histidinol + 2 NAD(+) + H2O = L-histidine + 2 NADH + 3 H(+)</text>
        <dbReference type="Rhea" id="RHEA:20641"/>
        <dbReference type="ChEBI" id="CHEBI:15377"/>
        <dbReference type="ChEBI" id="CHEBI:15378"/>
        <dbReference type="ChEBI" id="CHEBI:57540"/>
        <dbReference type="ChEBI" id="CHEBI:57595"/>
        <dbReference type="ChEBI" id="CHEBI:57699"/>
        <dbReference type="ChEBI" id="CHEBI:57945"/>
        <dbReference type="EC" id="1.1.1.23"/>
    </reaction>
</comment>
<dbReference type="SUPFAM" id="SSF53720">
    <property type="entry name" value="ALDH-like"/>
    <property type="match status" value="1"/>
</dbReference>
<proteinExistence type="inferred from homology"/>
<dbReference type="AlphaFoldDB" id="A0AAU7DP72"/>
<feature type="binding site" evidence="5 9">
    <location>
        <position position="351"/>
    </location>
    <ligand>
        <name>Zn(2+)</name>
        <dbReference type="ChEBI" id="CHEBI:29105"/>
    </ligand>
</feature>
<keyword evidence="5" id="KW-0028">Amino-acid biosynthesis</keyword>
<dbReference type="GO" id="GO:0004399">
    <property type="term" value="F:histidinol dehydrogenase activity"/>
    <property type="evidence" value="ECO:0007669"/>
    <property type="project" value="UniProtKB-UniRule"/>
</dbReference>
<keyword evidence="3 5" id="KW-0862">Zinc</keyword>
<dbReference type="NCBIfam" id="TIGR00069">
    <property type="entry name" value="hisD"/>
    <property type="match status" value="1"/>
</dbReference>
<dbReference type="PANTHER" id="PTHR21256:SF2">
    <property type="entry name" value="HISTIDINE BIOSYNTHESIS TRIFUNCTIONAL PROTEIN"/>
    <property type="match status" value="1"/>
</dbReference>
<feature type="binding site" evidence="5 9">
    <location>
        <position position="255"/>
    </location>
    <ligand>
        <name>Zn(2+)</name>
        <dbReference type="ChEBI" id="CHEBI:29105"/>
    </ligand>
</feature>
<feature type="binding site" evidence="5 8">
    <location>
        <position position="351"/>
    </location>
    <ligand>
        <name>substrate</name>
    </ligand>
</feature>
<dbReference type="InterPro" id="IPR012131">
    <property type="entry name" value="Hstdl_DH"/>
</dbReference>
<protein>
    <recommendedName>
        <fullName evidence="5">Histidinol dehydrogenase</fullName>
        <shortName evidence="5">HDH</shortName>
        <ecNumber evidence="5">1.1.1.23</ecNumber>
    </recommendedName>
</protein>
<organism evidence="11">
    <name type="scientific">Telmatobacter sp. DSM 110680</name>
    <dbReference type="NCBI Taxonomy" id="3036704"/>
    <lineage>
        <taxon>Bacteria</taxon>
        <taxon>Pseudomonadati</taxon>
        <taxon>Acidobacteriota</taxon>
        <taxon>Terriglobia</taxon>
        <taxon>Terriglobales</taxon>
        <taxon>Acidobacteriaceae</taxon>
        <taxon>Telmatobacter</taxon>
    </lineage>
</organism>
<feature type="active site" description="Proton acceptor" evidence="5 7">
    <location>
        <position position="321"/>
    </location>
</feature>
<comment type="function">
    <text evidence="5">Catalyzes the sequential NAD-dependent oxidations of L-histidinol to L-histidinaldehyde and then to L-histidine.</text>
</comment>
<evidence type="ECO:0000256" key="6">
    <source>
        <dbReference type="PIRNR" id="PIRNR000099"/>
    </source>
</evidence>
<dbReference type="GO" id="GO:0051287">
    <property type="term" value="F:NAD binding"/>
    <property type="evidence" value="ECO:0007669"/>
    <property type="project" value="InterPro"/>
</dbReference>
<name>A0AAU7DP72_9BACT</name>
<dbReference type="InterPro" id="IPR016161">
    <property type="entry name" value="Ald_DH/histidinol_DH"/>
</dbReference>
<evidence type="ECO:0000256" key="10">
    <source>
        <dbReference type="RuleBase" id="RU004175"/>
    </source>
</evidence>
<comment type="pathway">
    <text evidence="5">Amino-acid biosynthesis; L-histidine biosynthesis; L-histidine from 5-phospho-alpha-D-ribose 1-diphosphate: step 9/9.</text>
</comment>
<evidence type="ECO:0000256" key="7">
    <source>
        <dbReference type="PIRSR" id="PIRSR000099-1"/>
    </source>
</evidence>
<feature type="binding site" evidence="5 8">
    <location>
        <position position="258"/>
    </location>
    <ligand>
        <name>substrate</name>
    </ligand>
</feature>
<dbReference type="GO" id="GO:0000105">
    <property type="term" value="P:L-histidine biosynthetic process"/>
    <property type="evidence" value="ECO:0007669"/>
    <property type="project" value="UniProtKB-UniRule"/>
</dbReference>
<dbReference type="RefSeq" id="WP_348264334.1">
    <property type="nucleotide sequence ID" value="NZ_CP121196.1"/>
</dbReference>
<dbReference type="CDD" id="cd06572">
    <property type="entry name" value="Histidinol_dh"/>
    <property type="match status" value="1"/>
</dbReference>
<evidence type="ECO:0000256" key="4">
    <source>
        <dbReference type="ARBA" id="ARBA00023002"/>
    </source>
</evidence>
<gene>
    <name evidence="5 11" type="primary">hisD</name>
    <name evidence="11" type="ORF">P8935_07315</name>
</gene>
<feature type="binding site" evidence="5 8">
    <location>
        <position position="255"/>
    </location>
    <ligand>
        <name>substrate</name>
    </ligand>
</feature>
<dbReference type="EC" id="1.1.1.23" evidence="5"/>
<dbReference type="InterPro" id="IPR022695">
    <property type="entry name" value="Histidinol_DH_monofunct"/>
</dbReference>
<feature type="binding site" evidence="5 8">
    <location>
        <position position="405"/>
    </location>
    <ligand>
        <name>substrate</name>
    </ligand>
</feature>
<evidence type="ECO:0000256" key="2">
    <source>
        <dbReference type="ARBA" id="ARBA00022723"/>
    </source>
</evidence>
<evidence type="ECO:0000256" key="5">
    <source>
        <dbReference type="HAMAP-Rule" id="MF_01024"/>
    </source>
</evidence>
<comment type="similarity">
    <text evidence="1 5 6 10">Belongs to the histidinol dehydrogenase family.</text>
</comment>
<sequence>MKLIRTQGRGARKAEEVLATLEKRGGAAFERVLPVVRRIVANVRRSGDRALHRYAAQFDGLGDTATIRISAQEMADAWDVIDPSLRVALKTAAAQIRAFAKMQLPRSWSKSSTAGLTVGQIVRPIDAVGCYVPSGRHPLPSTLLMTAIPAQVAGVQRIVVVSPKPAPETLAAAHLLGIKELYRVGGAHAIAALAHGTPTIARVDKIVGPGNLYVTAAKRLVAFDCAIDMLAGPTEIIVTSERGDPAEIAADLVAQAEHDPEALAIFITTRHDLAKQVIGEAKTQSRKNAIARTALDRNSLAIVAATLEEARSLTNRLAPEHLTVDSIEDLEWVSSAGSVFVGGWSAQPMGDYISGPNHTLPTGGMARIRGGLSVNDFVKLITVQQYDAAAIGELGPHAVLLAEAEGLTAHAAAIRMRFRKRSSNRTANRSSARRARG</sequence>
<dbReference type="EMBL" id="CP121196">
    <property type="protein sequence ID" value="XBH19119.1"/>
    <property type="molecule type" value="Genomic_DNA"/>
</dbReference>
<dbReference type="PRINTS" id="PR00083">
    <property type="entry name" value="HOLDHDRGNASE"/>
</dbReference>
<keyword evidence="5" id="KW-0520">NAD</keyword>
<feature type="binding site" evidence="5 8">
    <location>
        <position position="410"/>
    </location>
    <ligand>
        <name>substrate</name>
    </ligand>
</feature>
<comment type="caution">
    <text evidence="5">Lacks conserved residue(s) required for the propagation of feature annotation.</text>
</comment>
<dbReference type="PANTHER" id="PTHR21256">
    <property type="entry name" value="HISTIDINOL DEHYDROGENASE HDH"/>
    <property type="match status" value="1"/>
</dbReference>
<reference evidence="11" key="1">
    <citation type="submission" date="2023-03" db="EMBL/GenBank/DDBJ databases">
        <title>Edaphobacter sp.</title>
        <authorList>
            <person name="Huber K.J."/>
            <person name="Papendorf J."/>
            <person name="Pilke C."/>
            <person name="Bunk B."/>
            <person name="Sproeer C."/>
            <person name="Pester M."/>
        </authorList>
    </citation>
    <scope>NUCLEOTIDE SEQUENCE</scope>
    <source>
        <strain evidence="11">DSM 110680</strain>
    </source>
</reference>
<evidence type="ECO:0000256" key="9">
    <source>
        <dbReference type="PIRSR" id="PIRSR000099-4"/>
    </source>
</evidence>
<dbReference type="Gene3D" id="1.20.5.1300">
    <property type="match status" value="1"/>
</dbReference>
<feature type="binding site" evidence="5 8">
    <location>
        <position position="321"/>
    </location>
    <ligand>
        <name>substrate</name>
    </ligand>
</feature>
<dbReference type="FunFam" id="3.40.50.1980:FF:000026">
    <property type="entry name" value="Histidinol dehydrogenase"/>
    <property type="match status" value="1"/>
</dbReference>
<dbReference type="Gene3D" id="3.40.50.1980">
    <property type="entry name" value="Nitrogenase molybdenum iron protein domain"/>
    <property type="match status" value="2"/>
</dbReference>
<keyword evidence="2 5" id="KW-0479">Metal-binding</keyword>
<feature type="binding site" evidence="5 9">
    <location>
        <position position="258"/>
    </location>
    <ligand>
        <name>Zn(2+)</name>
        <dbReference type="ChEBI" id="CHEBI:29105"/>
    </ligand>
</feature>
<accession>A0AAU7DP72</accession>
<evidence type="ECO:0000313" key="11">
    <source>
        <dbReference type="EMBL" id="XBH19119.1"/>
    </source>
</evidence>
<evidence type="ECO:0000256" key="3">
    <source>
        <dbReference type="ARBA" id="ARBA00022833"/>
    </source>
</evidence>
<dbReference type="FunFam" id="3.40.50.1980:FF:000001">
    <property type="entry name" value="Histidinol dehydrogenase"/>
    <property type="match status" value="1"/>
</dbReference>
<dbReference type="PIRSF" id="PIRSF000099">
    <property type="entry name" value="Histidinol_dh"/>
    <property type="match status" value="1"/>
</dbReference>
<keyword evidence="5" id="KW-0368">Histidine biosynthesis</keyword>
<feature type="binding site" evidence="5 9">
    <location>
        <position position="410"/>
    </location>
    <ligand>
        <name>Zn(2+)</name>
        <dbReference type="ChEBI" id="CHEBI:29105"/>
    </ligand>
</feature>
<dbReference type="Pfam" id="PF00815">
    <property type="entry name" value="Histidinol_dh"/>
    <property type="match status" value="1"/>
</dbReference>
<dbReference type="GO" id="GO:0005737">
    <property type="term" value="C:cytoplasm"/>
    <property type="evidence" value="ECO:0007669"/>
    <property type="project" value="TreeGrafter"/>
</dbReference>
<feature type="binding site" evidence="5 8">
    <location>
        <position position="234"/>
    </location>
    <ligand>
        <name>substrate</name>
    </ligand>
</feature>